<dbReference type="NCBIfam" id="TIGR00194">
    <property type="entry name" value="uvrC"/>
    <property type="match status" value="1"/>
</dbReference>
<feature type="domain" description="UvrC family homology region profile" evidence="8">
    <location>
        <begin position="270"/>
        <end position="505"/>
    </location>
</feature>
<dbReference type="Pfam" id="PF08459">
    <property type="entry name" value="UvrC_RNaseH_dom"/>
    <property type="match status" value="1"/>
</dbReference>
<keyword evidence="4" id="KW-0267">Excision nuclease</keyword>
<evidence type="ECO:0000256" key="1">
    <source>
        <dbReference type="ARBA" id="ARBA00022490"/>
    </source>
</evidence>
<dbReference type="EMBL" id="CAEZTJ010000008">
    <property type="protein sequence ID" value="CAB4560440.1"/>
    <property type="molecule type" value="Genomic_DNA"/>
</dbReference>
<dbReference type="Pfam" id="PF14520">
    <property type="entry name" value="HHH_5"/>
    <property type="match status" value="1"/>
</dbReference>
<dbReference type="Gene3D" id="3.30.420.340">
    <property type="entry name" value="UvrC, RNAse H endonuclease domain"/>
    <property type="match status" value="1"/>
</dbReference>
<dbReference type="NCBIfam" id="NF001824">
    <property type="entry name" value="PRK00558.1-5"/>
    <property type="match status" value="1"/>
</dbReference>
<dbReference type="SUPFAM" id="SSF47781">
    <property type="entry name" value="RuvA domain 2-like"/>
    <property type="match status" value="1"/>
</dbReference>
<dbReference type="InterPro" id="IPR000305">
    <property type="entry name" value="GIY-YIG_endonuc"/>
</dbReference>
<dbReference type="GO" id="GO:0006289">
    <property type="term" value="P:nucleotide-excision repair"/>
    <property type="evidence" value="ECO:0007669"/>
    <property type="project" value="InterPro"/>
</dbReference>
<dbReference type="PANTHER" id="PTHR30562:SF1">
    <property type="entry name" value="UVRABC SYSTEM PROTEIN C"/>
    <property type="match status" value="1"/>
</dbReference>
<dbReference type="InterPro" id="IPR004791">
    <property type="entry name" value="UvrC"/>
</dbReference>
<feature type="domain" description="UVR" evidence="6">
    <location>
        <begin position="208"/>
        <end position="243"/>
    </location>
</feature>
<dbReference type="FunFam" id="3.40.1440.10:FF:000001">
    <property type="entry name" value="UvrABC system protein C"/>
    <property type="match status" value="1"/>
</dbReference>
<dbReference type="AlphaFoldDB" id="A0A6J6D8W1"/>
<dbReference type="InterPro" id="IPR047296">
    <property type="entry name" value="GIY-YIG_UvrC_Cho"/>
</dbReference>
<evidence type="ECO:0000256" key="4">
    <source>
        <dbReference type="ARBA" id="ARBA00022881"/>
    </source>
</evidence>
<evidence type="ECO:0000256" key="5">
    <source>
        <dbReference type="ARBA" id="ARBA00023204"/>
    </source>
</evidence>
<evidence type="ECO:0000259" key="6">
    <source>
        <dbReference type="PROSITE" id="PS50151"/>
    </source>
</evidence>
<gene>
    <name evidence="9" type="ORF">UFOPK1650_00136</name>
</gene>
<dbReference type="InterPro" id="IPR010994">
    <property type="entry name" value="RuvA_2-like"/>
</dbReference>
<name>A0A6J6D8W1_9ZZZZ</name>
<dbReference type="PROSITE" id="PS50165">
    <property type="entry name" value="UVRC"/>
    <property type="match status" value="1"/>
</dbReference>
<dbReference type="SUPFAM" id="SSF82771">
    <property type="entry name" value="GIY-YIG endonuclease"/>
    <property type="match status" value="1"/>
</dbReference>
<dbReference type="PROSITE" id="PS50164">
    <property type="entry name" value="GIY_YIG"/>
    <property type="match status" value="1"/>
</dbReference>
<evidence type="ECO:0000259" key="7">
    <source>
        <dbReference type="PROSITE" id="PS50164"/>
    </source>
</evidence>
<reference evidence="9" key="1">
    <citation type="submission" date="2020-05" db="EMBL/GenBank/DDBJ databases">
        <authorList>
            <person name="Chiriac C."/>
            <person name="Salcher M."/>
            <person name="Ghai R."/>
            <person name="Kavagutti S V."/>
        </authorList>
    </citation>
    <scope>NUCLEOTIDE SEQUENCE</scope>
</reference>
<dbReference type="Gene3D" id="4.10.860.10">
    <property type="entry name" value="UVR domain"/>
    <property type="match status" value="1"/>
</dbReference>
<evidence type="ECO:0000313" key="9">
    <source>
        <dbReference type="EMBL" id="CAB4560440.1"/>
    </source>
</evidence>
<proteinExistence type="inferred from homology"/>
<dbReference type="GO" id="GO:0009380">
    <property type="term" value="C:excinuclease repair complex"/>
    <property type="evidence" value="ECO:0007669"/>
    <property type="project" value="InterPro"/>
</dbReference>
<dbReference type="Pfam" id="PF22920">
    <property type="entry name" value="UvrC_RNaseH"/>
    <property type="match status" value="1"/>
</dbReference>
<dbReference type="InterPro" id="IPR050066">
    <property type="entry name" value="UvrABC_protein_C"/>
</dbReference>
<dbReference type="InterPro" id="IPR036876">
    <property type="entry name" value="UVR_dom_sf"/>
</dbReference>
<dbReference type="InterPro" id="IPR038476">
    <property type="entry name" value="UvrC_RNase_H_dom_sf"/>
</dbReference>
<sequence>MARSRRDPASYRPTGVPDAPGVYRFFDEDEKVIYVGKARSLRNRLNSYFQKNLTEKTRRMVESAVRVDWTVVSSEVEALQLEFSWIKSESPEFNVQFRDDKSYPYLALSVGDEYPRIFITRSERRDGLKRFGPYTHAWALRSTFDVIQRAFPVRSCSVSNFEKAKRTKRQCLLGDIGKCSAPCVGRISKVDHDALVQGVVGFLEKGDEEVLAHLAQEMEEAAAREEFERAALLRDRINSITKAQESSDAAWSESLTLDLFARHDDVTHSAISWFTVRSGRITGSRSWVIEMKSIPEDSSIMEIALQRHYEKFPEEIPSEILISDHGDDLDSLAALLTEHAGRAVTIKSPQRGEKSELMAMAKRSAHYALVQFLSKRSNDTAVTGTALEEIAEALDLTEIPLRIECFDISNIQGTTIVASMVVFEDGQPRKSEYRRFSITDPEIKDDFSSMAHVVTRRFKRFLLEREIDISEVEISGGKRPKFAYPPQLVVIDGGKGQVNAAWQALTALGISGIPVVGLAKRLEEIYLPETSQPIILPRHSEGLFLLQRIRDEAHRFAITFHRSKRSKLMLDSLLDEIPALGEIRRQTLLERFGSVAALRKSNVDEIATVPGIGPRIATLIVDHLATLSTEVLDTATGELISSQDSDVVASDEQ</sequence>
<accession>A0A6J6D8W1</accession>
<keyword evidence="1" id="KW-0963">Cytoplasm</keyword>
<dbReference type="InterPro" id="IPR035901">
    <property type="entry name" value="GIY-YIG_endonuc_sf"/>
</dbReference>
<protein>
    <submittedName>
        <fullName evidence="9">Unannotated protein</fullName>
    </submittedName>
</protein>
<keyword evidence="3" id="KW-0228">DNA excision</keyword>
<dbReference type="InterPro" id="IPR001162">
    <property type="entry name" value="UvrC_RNase_H_dom"/>
</dbReference>
<keyword evidence="2" id="KW-0227">DNA damage</keyword>
<evidence type="ECO:0000256" key="3">
    <source>
        <dbReference type="ARBA" id="ARBA00022769"/>
    </source>
</evidence>
<dbReference type="InterPro" id="IPR001943">
    <property type="entry name" value="UVR_dom"/>
</dbReference>
<dbReference type="Pfam" id="PF02151">
    <property type="entry name" value="UVR"/>
    <property type="match status" value="1"/>
</dbReference>
<dbReference type="Gene3D" id="3.40.1440.10">
    <property type="entry name" value="GIY-YIG endonuclease"/>
    <property type="match status" value="1"/>
</dbReference>
<feature type="domain" description="GIY-YIG" evidence="7">
    <location>
        <begin position="18"/>
        <end position="95"/>
    </location>
</feature>
<dbReference type="CDD" id="cd10434">
    <property type="entry name" value="GIY-YIG_UvrC_Cho"/>
    <property type="match status" value="1"/>
</dbReference>
<keyword evidence="5" id="KW-0234">DNA repair</keyword>
<evidence type="ECO:0000256" key="2">
    <source>
        <dbReference type="ARBA" id="ARBA00022763"/>
    </source>
</evidence>
<evidence type="ECO:0000259" key="8">
    <source>
        <dbReference type="PROSITE" id="PS50165"/>
    </source>
</evidence>
<dbReference type="Gene3D" id="1.10.150.20">
    <property type="entry name" value="5' to 3' exonuclease, C-terminal subdomain"/>
    <property type="match status" value="1"/>
</dbReference>
<dbReference type="PROSITE" id="PS50151">
    <property type="entry name" value="UVR"/>
    <property type="match status" value="1"/>
</dbReference>
<dbReference type="SUPFAM" id="SSF46600">
    <property type="entry name" value="C-terminal UvrC-binding domain of UvrB"/>
    <property type="match status" value="1"/>
</dbReference>
<dbReference type="PANTHER" id="PTHR30562">
    <property type="entry name" value="UVRC/OXIDOREDUCTASE"/>
    <property type="match status" value="1"/>
</dbReference>
<dbReference type="HAMAP" id="MF_00203">
    <property type="entry name" value="UvrC"/>
    <property type="match status" value="1"/>
</dbReference>
<dbReference type="Pfam" id="PF01541">
    <property type="entry name" value="GIY-YIG"/>
    <property type="match status" value="1"/>
</dbReference>
<dbReference type="GO" id="GO:0009381">
    <property type="term" value="F:excinuclease ABC activity"/>
    <property type="evidence" value="ECO:0007669"/>
    <property type="project" value="InterPro"/>
</dbReference>
<dbReference type="SMART" id="SM00465">
    <property type="entry name" value="GIYc"/>
    <property type="match status" value="1"/>
</dbReference>
<organism evidence="9">
    <name type="scientific">freshwater metagenome</name>
    <dbReference type="NCBI Taxonomy" id="449393"/>
    <lineage>
        <taxon>unclassified sequences</taxon>
        <taxon>metagenomes</taxon>
        <taxon>ecological metagenomes</taxon>
    </lineage>
</organism>